<evidence type="ECO:0000256" key="4">
    <source>
        <dbReference type="ARBA" id="ARBA00023136"/>
    </source>
</evidence>
<evidence type="ECO:0000313" key="7">
    <source>
        <dbReference type="Proteomes" id="UP000223968"/>
    </source>
</evidence>
<dbReference type="AlphaFoldDB" id="A0A2B7XVJ0"/>
<dbReference type="GO" id="GO:0016020">
    <property type="term" value="C:membrane"/>
    <property type="evidence" value="ECO:0007669"/>
    <property type="project" value="UniProtKB-SubCell"/>
</dbReference>
<dbReference type="Pfam" id="PF04479">
    <property type="entry name" value="RTA1"/>
    <property type="match status" value="1"/>
</dbReference>
<evidence type="ECO:0000256" key="1">
    <source>
        <dbReference type="ARBA" id="ARBA00004141"/>
    </source>
</evidence>
<feature type="transmembrane region" description="Helical" evidence="5">
    <location>
        <begin position="205"/>
        <end position="222"/>
    </location>
</feature>
<sequence length="275" mass="30627">MDFTFHNGTNGSDPYVDFYAYTPSDVAGYAFMALFGTCTVVHFILIFPFRAAYFIPLVMGGICETFGYYGRAWAHSDPHSIKSWALQYMLIICAPPFIAATAYMTLSRFIIALEAEHLCSIRPRMITVIFVTNDIICFLTQLAGAGVQITGDPKVMEIGSKVVVGGLAFSLVIYCWFIWIAWRFQSRLTKEGAPRVPTGLAWKKYMGALYIACGAMMVRNLVRAIEFGQGKGGNIVSNEAFLYVFDGFLMLVAMGAFMVFHPGLLVKRAREARKN</sequence>
<dbReference type="InterPro" id="IPR007568">
    <property type="entry name" value="RTA1"/>
</dbReference>
<organism evidence="6 7">
    <name type="scientific">Helicocarpus griseus UAMH5409</name>
    <dbReference type="NCBI Taxonomy" id="1447875"/>
    <lineage>
        <taxon>Eukaryota</taxon>
        <taxon>Fungi</taxon>
        <taxon>Dikarya</taxon>
        <taxon>Ascomycota</taxon>
        <taxon>Pezizomycotina</taxon>
        <taxon>Eurotiomycetes</taxon>
        <taxon>Eurotiomycetidae</taxon>
        <taxon>Onygenales</taxon>
        <taxon>Ajellomycetaceae</taxon>
        <taxon>Helicocarpus</taxon>
    </lineage>
</organism>
<feature type="transmembrane region" description="Helical" evidence="5">
    <location>
        <begin position="54"/>
        <end position="74"/>
    </location>
</feature>
<feature type="transmembrane region" description="Helical" evidence="5">
    <location>
        <begin position="86"/>
        <end position="106"/>
    </location>
</feature>
<dbReference type="Proteomes" id="UP000223968">
    <property type="component" value="Unassembled WGS sequence"/>
</dbReference>
<keyword evidence="4 5" id="KW-0472">Membrane</keyword>
<feature type="transmembrane region" description="Helical" evidence="5">
    <location>
        <begin position="162"/>
        <end position="184"/>
    </location>
</feature>
<feature type="transmembrane region" description="Helical" evidence="5">
    <location>
        <begin position="242"/>
        <end position="266"/>
    </location>
</feature>
<keyword evidence="3 5" id="KW-1133">Transmembrane helix</keyword>
<evidence type="ECO:0000256" key="2">
    <source>
        <dbReference type="ARBA" id="ARBA00022692"/>
    </source>
</evidence>
<evidence type="ECO:0008006" key="8">
    <source>
        <dbReference type="Google" id="ProtNLM"/>
    </source>
</evidence>
<evidence type="ECO:0000256" key="3">
    <source>
        <dbReference type="ARBA" id="ARBA00022989"/>
    </source>
</evidence>
<evidence type="ECO:0000256" key="5">
    <source>
        <dbReference type="SAM" id="Phobius"/>
    </source>
</evidence>
<dbReference type="PANTHER" id="PTHR31465">
    <property type="entry name" value="PROTEIN RTA1-RELATED"/>
    <property type="match status" value="1"/>
</dbReference>
<name>A0A2B7XVJ0_9EURO</name>
<keyword evidence="7" id="KW-1185">Reference proteome</keyword>
<accession>A0A2B7XVJ0</accession>
<reference evidence="6 7" key="1">
    <citation type="submission" date="2017-10" db="EMBL/GenBank/DDBJ databases">
        <title>Comparative genomics in systemic dimorphic fungi from Ajellomycetaceae.</title>
        <authorList>
            <person name="Munoz J.F."/>
            <person name="Mcewen J.G."/>
            <person name="Clay O.K."/>
            <person name="Cuomo C.A."/>
        </authorList>
    </citation>
    <scope>NUCLEOTIDE SEQUENCE [LARGE SCALE GENOMIC DNA]</scope>
    <source>
        <strain evidence="6 7">UAMH5409</strain>
    </source>
</reference>
<protein>
    <recommendedName>
        <fullName evidence="8">RTA1 domain-containing protein</fullName>
    </recommendedName>
</protein>
<proteinExistence type="predicted"/>
<evidence type="ECO:0000313" key="6">
    <source>
        <dbReference type="EMBL" id="PGH12578.1"/>
    </source>
</evidence>
<dbReference type="EMBL" id="PDNB01000056">
    <property type="protein sequence ID" value="PGH12578.1"/>
    <property type="molecule type" value="Genomic_DNA"/>
</dbReference>
<feature type="transmembrane region" description="Helical" evidence="5">
    <location>
        <begin position="26"/>
        <end position="47"/>
    </location>
</feature>
<keyword evidence="2 5" id="KW-0812">Transmembrane</keyword>
<dbReference type="OrthoDB" id="3358017at2759"/>
<dbReference type="PANTHER" id="PTHR31465:SF17">
    <property type="entry name" value="DOMAIN PROTEIN, PUTATIVE (AFU_ORTHOLOGUE AFUA_5G09900)-RELATED"/>
    <property type="match status" value="1"/>
</dbReference>
<comment type="subcellular location">
    <subcellularLocation>
        <location evidence="1">Membrane</location>
        <topology evidence="1">Multi-pass membrane protein</topology>
    </subcellularLocation>
</comment>
<comment type="caution">
    <text evidence="6">The sequence shown here is derived from an EMBL/GenBank/DDBJ whole genome shotgun (WGS) entry which is preliminary data.</text>
</comment>
<feature type="transmembrane region" description="Helical" evidence="5">
    <location>
        <begin position="126"/>
        <end position="150"/>
    </location>
</feature>
<dbReference type="STRING" id="1447875.A0A2B7XVJ0"/>
<gene>
    <name evidence="6" type="ORF">AJ79_04199</name>
</gene>